<protein>
    <submittedName>
        <fullName evidence="1">Uncharacterized protein</fullName>
    </submittedName>
</protein>
<dbReference type="AlphaFoldDB" id="A0A1S6IVK2"/>
<organism evidence="1 2">
    <name type="scientific">Desulforamulus ferrireducens</name>
    <dbReference type="NCBI Taxonomy" id="1833852"/>
    <lineage>
        <taxon>Bacteria</taxon>
        <taxon>Bacillati</taxon>
        <taxon>Bacillota</taxon>
        <taxon>Clostridia</taxon>
        <taxon>Eubacteriales</taxon>
        <taxon>Peptococcaceae</taxon>
        <taxon>Desulforamulus</taxon>
    </lineage>
</organism>
<dbReference type="Proteomes" id="UP000189464">
    <property type="component" value="Chromosome"/>
</dbReference>
<accession>A0A1S6IVK2</accession>
<dbReference type="KEGG" id="dfg:B0537_06770"/>
<keyword evidence="2" id="KW-1185">Reference proteome</keyword>
<name>A0A1S6IVK2_9FIRM</name>
<sequence>MALDLKPYVFWTSLSEGSVGKADGGSWTQKQLPRLLRGPFSELHKVPRQGNMLPVPGLIQLS</sequence>
<reference evidence="1 2" key="1">
    <citation type="journal article" date="2016" name="Int. J. Syst. Evol. Microbiol.">
        <title>Desulfotomaculum ferrireducens sp. nov., a moderately thermophilic sulfate-reducing and dissimilatory Fe(III)-reducing bacterium isolated from compost.</title>
        <authorList>
            <person name="Yang G."/>
            <person name="Guo J."/>
            <person name="Zhuang L."/>
            <person name="Yuan Y."/>
            <person name="Zhou S."/>
        </authorList>
    </citation>
    <scope>NUCLEOTIDE SEQUENCE [LARGE SCALE GENOMIC DNA]</scope>
    <source>
        <strain evidence="1 2">GSS09</strain>
    </source>
</reference>
<gene>
    <name evidence="1" type="ORF">B0537_06770</name>
</gene>
<evidence type="ECO:0000313" key="2">
    <source>
        <dbReference type="Proteomes" id="UP000189464"/>
    </source>
</evidence>
<evidence type="ECO:0000313" key="1">
    <source>
        <dbReference type="EMBL" id="AQS58810.1"/>
    </source>
</evidence>
<proteinExistence type="predicted"/>
<dbReference type="EMBL" id="CP019698">
    <property type="protein sequence ID" value="AQS58810.1"/>
    <property type="molecule type" value="Genomic_DNA"/>
</dbReference>